<name>A0A7Y8CGU1_9PSED</name>
<dbReference type="PROSITE" id="PS51257">
    <property type="entry name" value="PROKAR_LIPOPROTEIN"/>
    <property type="match status" value="1"/>
</dbReference>
<comment type="caution">
    <text evidence="2">The sequence shown here is derived from an EMBL/GenBank/DDBJ whole genome shotgun (WGS) entry which is preliminary data.</text>
</comment>
<gene>
    <name evidence="2" type="ORF">HX845_28165</name>
</gene>
<protein>
    <recommendedName>
        <fullName evidence="4">Lipoprotein</fullName>
    </recommendedName>
</protein>
<evidence type="ECO:0000313" key="3">
    <source>
        <dbReference type="Proteomes" id="UP000517547"/>
    </source>
</evidence>
<feature type="chain" id="PRO_5030771742" description="Lipoprotein" evidence="1">
    <location>
        <begin position="21"/>
        <end position="159"/>
    </location>
</feature>
<feature type="signal peptide" evidence="1">
    <location>
        <begin position="1"/>
        <end position="20"/>
    </location>
</feature>
<dbReference type="Proteomes" id="UP000517547">
    <property type="component" value="Unassembled WGS sequence"/>
</dbReference>
<evidence type="ECO:0000256" key="1">
    <source>
        <dbReference type="SAM" id="SignalP"/>
    </source>
</evidence>
<evidence type="ECO:0000313" key="2">
    <source>
        <dbReference type="EMBL" id="NWC17561.1"/>
    </source>
</evidence>
<evidence type="ECO:0008006" key="4">
    <source>
        <dbReference type="Google" id="ProtNLM"/>
    </source>
</evidence>
<dbReference type="AlphaFoldDB" id="A0A7Y8CGU1"/>
<keyword evidence="1" id="KW-0732">Signal</keyword>
<organism evidence="2 3">
    <name type="scientific">Pseudomonas gingeri</name>
    <dbReference type="NCBI Taxonomy" id="117681"/>
    <lineage>
        <taxon>Bacteria</taxon>
        <taxon>Pseudomonadati</taxon>
        <taxon>Pseudomonadota</taxon>
        <taxon>Gammaproteobacteria</taxon>
        <taxon>Pseudomonadales</taxon>
        <taxon>Pseudomonadaceae</taxon>
        <taxon>Pseudomonas</taxon>
    </lineage>
</organism>
<reference evidence="2 3" key="1">
    <citation type="submission" date="2020-04" db="EMBL/GenBank/DDBJ databases">
        <title>Molecular characterization of pseudomonads from Agaricus bisporus reveal novel blotch 2 pathogens in Western Europe.</title>
        <authorList>
            <person name="Taparia T."/>
            <person name="Krijger M."/>
            <person name="Haynes E."/>
            <person name="Elpinstone J.G."/>
            <person name="Noble R."/>
            <person name="Van Der Wolf J."/>
        </authorList>
    </citation>
    <scope>NUCLEOTIDE SEQUENCE [LARGE SCALE GENOMIC DNA]</scope>
    <source>
        <strain evidence="2 3">IPO3738</strain>
    </source>
</reference>
<dbReference type="RefSeq" id="WP_146049263.1">
    <property type="nucleotide sequence ID" value="NZ_JACAQE010000010.1"/>
</dbReference>
<accession>A0A7Y8CGU1</accession>
<dbReference type="EMBL" id="JACAQE010000010">
    <property type="protein sequence ID" value="NWC17561.1"/>
    <property type="molecule type" value="Genomic_DNA"/>
</dbReference>
<proteinExistence type="predicted"/>
<sequence length="159" mass="16712">MLRSVLVISVLLALSGCGLFQQTAKPSEITLVKAMEDVGAGLKAMHGKQEGMTTGLIPASVDVTFNIAASDKKGGNLTIDLSKSITGDVARSQSLGGGLTSSVESSRGNTVTVRFINLMTVPKETIAYTRSPADIELLFKALPGGPQYMIEQTQGARNR</sequence>